<dbReference type="Pfam" id="PF01086">
    <property type="entry name" value="Clathrin_lg_ch"/>
    <property type="match status" value="1"/>
</dbReference>
<comment type="subcellular location">
    <subcellularLocation>
        <location evidence="2 7">Cytoplasmic vesicle membrane</location>
        <topology evidence="2 7">Peripheral membrane protein</topology>
        <orientation evidence="2 7">Cytoplasmic side</orientation>
    </subcellularLocation>
    <subcellularLocation>
        <location evidence="7">Membrane</location>
        <location evidence="7">Coated pit</location>
        <topology evidence="7">Peripheral membrane protein</topology>
        <orientation evidence="7">Cytoplasmic side</orientation>
    </subcellularLocation>
    <text evidence="7">Cytoplasmic face of coated pits and vesicles.</text>
</comment>
<dbReference type="PANTHER" id="PTHR10639">
    <property type="entry name" value="CLATHRIN LIGHT CHAIN"/>
    <property type="match status" value="1"/>
</dbReference>
<dbReference type="EMBL" id="GHES01035880">
    <property type="protein sequence ID" value="MPA66439.1"/>
    <property type="molecule type" value="Transcribed_RNA"/>
</dbReference>
<dbReference type="AlphaFoldDB" id="A0A5B7BC58"/>
<evidence type="ECO:0000256" key="3">
    <source>
        <dbReference type="ARBA" id="ARBA00005263"/>
    </source>
</evidence>
<organism evidence="10">
    <name type="scientific">Davidia involucrata</name>
    <name type="common">Dove tree</name>
    <dbReference type="NCBI Taxonomy" id="16924"/>
    <lineage>
        <taxon>Eukaryota</taxon>
        <taxon>Viridiplantae</taxon>
        <taxon>Streptophyta</taxon>
        <taxon>Embryophyta</taxon>
        <taxon>Tracheophyta</taxon>
        <taxon>Spermatophyta</taxon>
        <taxon>Magnoliopsida</taxon>
        <taxon>eudicotyledons</taxon>
        <taxon>Gunneridae</taxon>
        <taxon>Pentapetalae</taxon>
        <taxon>asterids</taxon>
        <taxon>Cornales</taxon>
        <taxon>Nyssaceae</taxon>
        <taxon>Davidia</taxon>
    </lineage>
</organism>
<dbReference type="PANTHER" id="PTHR10639:SF24">
    <property type="entry name" value="CLATHRIN LIGHT CHAIN 3"/>
    <property type="match status" value="1"/>
</dbReference>
<accession>A0A5B7BC58</accession>
<dbReference type="GO" id="GO:0030130">
    <property type="term" value="C:clathrin coat of trans-Golgi network vesicle"/>
    <property type="evidence" value="ECO:0007669"/>
    <property type="project" value="InterPro"/>
</dbReference>
<comment type="similarity">
    <text evidence="3 7">Belongs to the clathrin light chain family.</text>
</comment>
<evidence type="ECO:0000256" key="6">
    <source>
        <dbReference type="ARBA" id="ARBA00023329"/>
    </source>
</evidence>
<keyword evidence="4 7" id="KW-0472">Membrane</keyword>
<evidence type="ECO:0000256" key="8">
    <source>
        <dbReference type="SAM" id="Coils"/>
    </source>
</evidence>
<dbReference type="InterPro" id="IPR000996">
    <property type="entry name" value="Clathrin_L-chain"/>
</dbReference>
<feature type="coiled-coil region" evidence="8">
    <location>
        <begin position="132"/>
        <end position="159"/>
    </location>
</feature>
<evidence type="ECO:0000256" key="2">
    <source>
        <dbReference type="ARBA" id="ARBA00004180"/>
    </source>
</evidence>
<proteinExistence type="inferred from homology"/>
<dbReference type="GO" id="GO:0005198">
    <property type="term" value="F:structural molecule activity"/>
    <property type="evidence" value="ECO:0007669"/>
    <property type="project" value="InterPro"/>
</dbReference>
<feature type="region of interest" description="Disordered" evidence="9">
    <location>
        <begin position="1"/>
        <end position="118"/>
    </location>
</feature>
<evidence type="ECO:0000256" key="7">
    <source>
        <dbReference type="RuleBase" id="RU363137"/>
    </source>
</evidence>
<evidence type="ECO:0000313" key="10">
    <source>
        <dbReference type="EMBL" id="MPA66439.1"/>
    </source>
</evidence>
<feature type="compositionally biased region" description="Pro residues" evidence="9">
    <location>
        <begin position="255"/>
        <end position="271"/>
    </location>
</feature>
<evidence type="ECO:0000256" key="5">
    <source>
        <dbReference type="ARBA" id="ARBA00023176"/>
    </source>
</evidence>
<gene>
    <name evidence="10" type="ORF">Din_035880</name>
</gene>
<evidence type="ECO:0000256" key="4">
    <source>
        <dbReference type="ARBA" id="ARBA00023136"/>
    </source>
</evidence>
<comment type="function">
    <text evidence="1 7">Clathrin is the major protein of the polyhedral coat of coated pits and vesicles.</text>
</comment>
<keyword evidence="8" id="KW-0175">Coiled coil</keyword>
<dbReference type="GO" id="GO:0006886">
    <property type="term" value="P:intracellular protein transport"/>
    <property type="evidence" value="ECO:0007669"/>
    <property type="project" value="InterPro"/>
</dbReference>
<evidence type="ECO:0000256" key="9">
    <source>
        <dbReference type="SAM" id="MobiDB-lite"/>
    </source>
</evidence>
<protein>
    <recommendedName>
        <fullName evidence="7">Clathrin light chain</fullName>
    </recommendedName>
</protein>
<feature type="region of interest" description="Disordered" evidence="9">
    <location>
        <begin position="209"/>
        <end position="289"/>
    </location>
</feature>
<reference evidence="10" key="1">
    <citation type="submission" date="2019-08" db="EMBL/GenBank/DDBJ databases">
        <title>Reference gene set and small RNA set construction with multiple tissues from Davidia involucrata Baill.</title>
        <authorList>
            <person name="Yang H."/>
            <person name="Zhou C."/>
            <person name="Li G."/>
            <person name="Wang J."/>
            <person name="Gao P."/>
            <person name="Wang M."/>
            <person name="Wang R."/>
            <person name="Zhao Y."/>
        </authorList>
    </citation>
    <scope>NUCLEOTIDE SEQUENCE</scope>
    <source>
        <tissue evidence="10">Mixed with DoveR01_LX</tissue>
    </source>
</reference>
<keyword evidence="6 7" id="KW-0968">Cytoplasmic vesicle</keyword>
<keyword evidence="5 7" id="KW-0168">Coated pit</keyword>
<dbReference type="GO" id="GO:0072583">
    <property type="term" value="P:clathrin-dependent endocytosis"/>
    <property type="evidence" value="ECO:0007669"/>
    <property type="project" value="TreeGrafter"/>
</dbReference>
<sequence length="304" mass="33264">MSSFTGSFGHGGDELRPAAATRPFDDDGYIGYDPRLPSQRFDSFSNFADNDSVKEPAEESFGAGDDVLTSQPVLETPSPPSMYSAGGGFSAFSPEPNGNGGFVASDGPILPPPAEMQPDEGFALREWRRQNAIRLEEKEKREKEMLKEIIEEADEYKVEFYRRRKIACENNKASNREKEKLFLGSREKFHGEANKNYWRAIAELIPNEVPTIEKKGKKNKEKKPSIVVIQGPKPGKPTDLSRMRQILVKLKHNPPPHMNPPPPPPPPPPLPSETGKDAKTGPSSPAATPAKAVIAVAAPEAAVA</sequence>
<evidence type="ECO:0000256" key="1">
    <source>
        <dbReference type="ARBA" id="ARBA00003913"/>
    </source>
</evidence>
<dbReference type="GO" id="GO:0030132">
    <property type="term" value="C:clathrin coat of coated pit"/>
    <property type="evidence" value="ECO:0007669"/>
    <property type="project" value="InterPro"/>
</dbReference>
<dbReference type="GO" id="GO:0032050">
    <property type="term" value="F:clathrin heavy chain binding"/>
    <property type="evidence" value="ECO:0007669"/>
    <property type="project" value="TreeGrafter"/>
</dbReference>
<name>A0A5B7BC58_DAVIN</name>
<feature type="compositionally biased region" description="Polar residues" evidence="9">
    <location>
        <begin position="40"/>
        <end position="49"/>
    </location>
</feature>